<dbReference type="Gene3D" id="3.40.640.10">
    <property type="entry name" value="Type I PLP-dependent aspartate aminotransferase-like (Major domain)"/>
    <property type="match status" value="1"/>
</dbReference>
<organism evidence="6 7">
    <name type="scientific">Brassica cretica</name>
    <name type="common">Mustard</name>
    <dbReference type="NCBI Taxonomy" id="69181"/>
    <lineage>
        <taxon>Eukaryota</taxon>
        <taxon>Viridiplantae</taxon>
        <taxon>Streptophyta</taxon>
        <taxon>Embryophyta</taxon>
        <taxon>Tracheophyta</taxon>
        <taxon>Spermatophyta</taxon>
        <taxon>Magnoliopsida</taxon>
        <taxon>eudicotyledons</taxon>
        <taxon>Gunneridae</taxon>
        <taxon>Pentapetalae</taxon>
        <taxon>rosids</taxon>
        <taxon>malvids</taxon>
        <taxon>Brassicales</taxon>
        <taxon>Brassicaceae</taxon>
        <taxon>Brassiceae</taxon>
        <taxon>Brassica</taxon>
    </lineage>
</organism>
<dbReference type="InterPro" id="IPR050478">
    <property type="entry name" value="Ethylene_sulfur-biosynth"/>
</dbReference>
<dbReference type="PANTHER" id="PTHR43795:SF20">
    <property type="entry name" value="TRYPTOPHAN AMINOTRANSFERASE-RELATED PROTEIN 3"/>
    <property type="match status" value="1"/>
</dbReference>
<gene>
    <name evidence="6" type="ORF">F2Q68_00044264</name>
</gene>
<dbReference type="InterPro" id="IPR015422">
    <property type="entry name" value="PyrdxlP-dep_Trfase_small"/>
</dbReference>
<evidence type="ECO:0000259" key="5">
    <source>
        <dbReference type="Pfam" id="PF04864"/>
    </source>
</evidence>
<keyword evidence="3" id="KW-0808">Transferase</keyword>
<protein>
    <recommendedName>
        <fullName evidence="5">Alliinase C-terminal domain-containing protein</fullName>
    </recommendedName>
</protein>
<comment type="cofactor">
    <cofactor evidence="1">
        <name>pyridoxal 5'-phosphate</name>
        <dbReference type="ChEBI" id="CHEBI:597326"/>
    </cofactor>
</comment>
<dbReference type="PANTHER" id="PTHR43795">
    <property type="entry name" value="BIFUNCTIONAL ASPARTATE AMINOTRANSFERASE AND GLUTAMATE/ASPARTATE-PREPHENATE AMINOTRANSFERASE-RELATED"/>
    <property type="match status" value="1"/>
</dbReference>
<dbReference type="InterPro" id="IPR015424">
    <property type="entry name" value="PyrdxlP-dep_Trfase"/>
</dbReference>
<keyword evidence="3" id="KW-0032">Aminotransferase</keyword>
<name>A0A8S9LT74_BRACR</name>
<dbReference type="EMBL" id="QGKW02000276">
    <property type="protein sequence ID" value="KAF2608808.1"/>
    <property type="molecule type" value="Genomic_DNA"/>
</dbReference>
<reference evidence="6" key="1">
    <citation type="submission" date="2019-12" db="EMBL/GenBank/DDBJ databases">
        <title>Genome sequencing and annotation of Brassica cretica.</title>
        <authorList>
            <person name="Studholme D.J."/>
            <person name="Sarris P.F."/>
        </authorList>
    </citation>
    <scope>NUCLEOTIDE SEQUENCE</scope>
    <source>
        <strain evidence="6">PFS-001/15</strain>
        <tissue evidence="6">Leaf</tissue>
    </source>
</reference>
<feature type="domain" description="Alliinase C-terminal" evidence="5">
    <location>
        <begin position="63"/>
        <end position="338"/>
    </location>
</feature>
<dbReference type="AlphaFoldDB" id="A0A8S9LT74"/>
<dbReference type="Gene3D" id="2.10.25.30">
    <property type="entry name" value="EGF-like, alliinase"/>
    <property type="match status" value="2"/>
</dbReference>
<evidence type="ECO:0000256" key="2">
    <source>
        <dbReference type="ARBA" id="ARBA00006312"/>
    </source>
</evidence>
<evidence type="ECO:0000313" key="7">
    <source>
        <dbReference type="Proteomes" id="UP000712281"/>
    </source>
</evidence>
<dbReference type="GO" id="GO:0006520">
    <property type="term" value="P:amino acid metabolic process"/>
    <property type="evidence" value="ECO:0007669"/>
    <property type="project" value="TreeGrafter"/>
</dbReference>
<accession>A0A8S9LT74</accession>
<dbReference type="GO" id="GO:0016846">
    <property type="term" value="F:carbon-sulfur lyase activity"/>
    <property type="evidence" value="ECO:0007669"/>
    <property type="project" value="InterPro"/>
</dbReference>
<dbReference type="GO" id="GO:0008483">
    <property type="term" value="F:transaminase activity"/>
    <property type="evidence" value="ECO:0007669"/>
    <property type="project" value="UniProtKB-KW"/>
</dbReference>
<evidence type="ECO:0000256" key="4">
    <source>
        <dbReference type="ARBA" id="ARBA00022898"/>
    </source>
</evidence>
<dbReference type="InterPro" id="IPR006948">
    <property type="entry name" value="Alliinase_C"/>
</dbReference>
<dbReference type="InterPro" id="IPR015421">
    <property type="entry name" value="PyrdxlP-dep_Trfase_major"/>
</dbReference>
<dbReference type="Pfam" id="PF04864">
    <property type="entry name" value="Alliinase_C"/>
    <property type="match status" value="1"/>
</dbReference>
<sequence>MMHKKMLLVAASIILNLVLIIHVLYNNSTTWNPSWTNRAAKEAEDVASVSCSGHGRAYLDGLGDPLFLEPFWMQNAEGSAVVESGWHRMSYHFYEDGSYVSAELERIIRKLHNVVGNAVTDNRFVIFGTGATQLIAASVHALSQTNAASPSRLVSAIPYYNVYKEQTEFFNYANLRFEGDASAWKKSAHNDNTTRVIEIVTSPNNPDGKLKRAVLEGPNIKSIHDYAYYWPHFTPITHPADEDVSLFSLTKTTGHAGSRFGWALVKDEAVYERMKRYLTLSSMGVSRDTQLRVLQLLKVVVGDGGEGIFHFGYETMEKRWEIINKIFSMSMRFSLETVGEKLNIPRKAHQTMTHKTEFISLSFDLPNSYSTETIEPEYCNYFKKRRDFTPSRATSNPQSSPSFCYLILRCSPIAPPLTECFMTLSTSSDDDSAHDQLIDRTLRVSLLLESTKLCFRKRLTLYNSVSWFLPQDLTIKVFSMLDTKSLTSKKNRYSYGRFS</sequence>
<evidence type="ECO:0000256" key="1">
    <source>
        <dbReference type="ARBA" id="ARBA00001933"/>
    </source>
</evidence>
<dbReference type="SUPFAM" id="SSF53383">
    <property type="entry name" value="PLP-dependent transferases"/>
    <property type="match status" value="1"/>
</dbReference>
<dbReference type="Gene3D" id="3.90.1150.10">
    <property type="entry name" value="Aspartate Aminotransferase, domain 1"/>
    <property type="match status" value="1"/>
</dbReference>
<dbReference type="InterPro" id="IPR037029">
    <property type="entry name" value="Alliinase_N_sf"/>
</dbReference>
<comment type="caution">
    <text evidence="6">The sequence shown here is derived from an EMBL/GenBank/DDBJ whole genome shotgun (WGS) entry which is preliminary data.</text>
</comment>
<keyword evidence="4" id="KW-0663">Pyridoxal phosphate</keyword>
<dbReference type="Proteomes" id="UP000712281">
    <property type="component" value="Unassembled WGS sequence"/>
</dbReference>
<comment type="similarity">
    <text evidence="2">Belongs to the alliinase family.</text>
</comment>
<proteinExistence type="inferred from homology"/>
<evidence type="ECO:0000313" key="6">
    <source>
        <dbReference type="EMBL" id="KAF2608808.1"/>
    </source>
</evidence>
<evidence type="ECO:0000256" key="3">
    <source>
        <dbReference type="ARBA" id="ARBA00022576"/>
    </source>
</evidence>